<evidence type="ECO:0000256" key="3">
    <source>
        <dbReference type="ARBA" id="ARBA00022617"/>
    </source>
</evidence>
<dbReference type="SFLD" id="SFLDG01065">
    <property type="entry name" value="anaerobic_coproporphyrinogen-I"/>
    <property type="match status" value="1"/>
</dbReference>
<dbReference type="GO" id="GO:0004109">
    <property type="term" value="F:coproporphyrinogen oxidase activity"/>
    <property type="evidence" value="ECO:0007669"/>
    <property type="project" value="InterPro"/>
</dbReference>
<dbReference type="PANTHER" id="PTHR13932:SF5">
    <property type="entry name" value="RADICAL S-ADENOSYL METHIONINE DOMAIN-CONTAINING PROTEIN 1, MITOCHONDRIAL"/>
    <property type="match status" value="1"/>
</dbReference>
<evidence type="ECO:0000256" key="10">
    <source>
        <dbReference type="SAM" id="MobiDB-lite"/>
    </source>
</evidence>
<dbReference type="NCBIfam" id="TIGR00539">
    <property type="entry name" value="hemN_rel"/>
    <property type="match status" value="1"/>
</dbReference>
<keyword evidence="13" id="KW-1185">Reference proteome</keyword>
<dbReference type="InterPro" id="IPR013785">
    <property type="entry name" value="Aldolase_TIM"/>
</dbReference>
<dbReference type="InterPro" id="IPR058240">
    <property type="entry name" value="rSAM_sf"/>
</dbReference>
<evidence type="ECO:0000256" key="2">
    <source>
        <dbReference type="ARBA" id="ARBA00017228"/>
    </source>
</evidence>
<dbReference type="eggNOG" id="COG0635">
    <property type="taxonomic scope" value="Bacteria"/>
</dbReference>
<keyword evidence="9" id="KW-0004">4Fe-4S</keyword>
<name>G9PCR2_9ACTO</name>
<evidence type="ECO:0000256" key="5">
    <source>
        <dbReference type="ARBA" id="ARBA00022723"/>
    </source>
</evidence>
<dbReference type="SFLD" id="SFLDS00029">
    <property type="entry name" value="Radical_SAM"/>
    <property type="match status" value="1"/>
</dbReference>
<evidence type="ECO:0000313" key="13">
    <source>
        <dbReference type="Proteomes" id="UP000003822"/>
    </source>
</evidence>
<dbReference type="AlphaFoldDB" id="G9PCR2"/>
<dbReference type="STRING" id="435830.HMPREF0045_00191"/>
<dbReference type="SFLD" id="SFLDF00562">
    <property type="entry name" value="HemN-like__clustered_with_heat"/>
    <property type="match status" value="1"/>
</dbReference>
<dbReference type="GO" id="GO:0051539">
    <property type="term" value="F:4 iron, 4 sulfur cluster binding"/>
    <property type="evidence" value="ECO:0007669"/>
    <property type="project" value="UniProtKB-UniRule"/>
</dbReference>
<evidence type="ECO:0000256" key="4">
    <source>
        <dbReference type="ARBA" id="ARBA00022691"/>
    </source>
</evidence>
<dbReference type="SMART" id="SM00729">
    <property type="entry name" value="Elp3"/>
    <property type="match status" value="1"/>
</dbReference>
<dbReference type="RefSeq" id="WP_005984643.1">
    <property type="nucleotide sequence ID" value="NZ_JH470338.1"/>
</dbReference>
<dbReference type="OrthoDB" id="9808022at2"/>
<comment type="caution">
    <text evidence="12">The sequence shown here is derived from an EMBL/GenBank/DDBJ whole genome shotgun (WGS) entry which is preliminary data.</text>
</comment>
<reference evidence="12 13" key="1">
    <citation type="submission" date="2011-10" db="EMBL/GenBank/DDBJ databases">
        <title>The Genome Sequence of Actinomyces graevenitzii C83.</title>
        <authorList>
            <consortium name="The Broad Institute Genome Sequencing Platform"/>
            <consortium name="The Broad Institute Genome Sequencing Center for Infectious Disease"/>
            <person name="Earl A."/>
            <person name="Ward D."/>
            <person name="Feldgarden M."/>
            <person name="Gevers D."/>
            <person name="Sibley C.D."/>
            <person name="Field T.R."/>
            <person name="Grinwis M."/>
            <person name="Eshaghurshan C.S."/>
            <person name="Surette M.G."/>
            <person name="Young S.K."/>
            <person name="Zeng Q."/>
            <person name="Gargeya S."/>
            <person name="Fitzgerald M."/>
            <person name="Haas B."/>
            <person name="Abouelleil A."/>
            <person name="Alvarado L."/>
            <person name="Arachchi H.M."/>
            <person name="Berlin A."/>
            <person name="Brown A."/>
            <person name="Chapman S.B."/>
            <person name="Chen Z."/>
            <person name="Dunbar C."/>
            <person name="Freedman E."/>
            <person name="Gearin G."/>
            <person name="Goldberg J."/>
            <person name="Griggs A."/>
            <person name="Gujja S."/>
            <person name="Heiman D."/>
            <person name="Howarth C."/>
            <person name="Larson L."/>
            <person name="Lui A."/>
            <person name="MacDonald P.J.P."/>
            <person name="Montmayeur A."/>
            <person name="Murphy C."/>
            <person name="Neiman D."/>
            <person name="Pearson M."/>
            <person name="Priest M."/>
            <person name="Roberts A."/>
            <person name="Saif S."/>
            <person name="Shea T."/>
            <person name="Shenoy N."/>
            <person name="Sisk P."/>
            <person name="Stolte C."/>
            <person name="Sykes S."/>
            <person name="Wortman J."/>
            <person name="Nusbaum C."/>
            <person name="Birren B."/>
        </authorList>
    </citation>
    <scope>NUCLEOTIDE SEQUENCE [LARGE SCALE GENOMIC DNA]</scope>
    <source>
        <strain evidence="12 13">C83</strain>
    </source>
</reference>
<keyword evidence="5 9" id="KW-0479">Metal-binding</keyword>
<accession>G9PCR2</accession>
<comment type="similarity">
    <text evidence="1">Belongs to the anaerobic coproporphyrinogen-III oxidase family. HemW subfamily.</text>
</comment>
<evidence type="ECO:0000256" key="7">
    <source>
        <dbReference type="ARBA" id="ARBA00023014"/>
    </source>
</evidence>
<keyword evidence="7 9" id="KW-0411">Iron-sulfur</keyword>
<feature type="region of interest" description="Disordered" evidence="10">
    <location>
        <begin position="1"/>
        <end position="25"/>
    </location>
</feature>
<protein>
    <recommendedName>
        <fullName evidence="2 9">Heme chaperone HemW</fullName>
    </recommendedName>
</protein>
<dbReference type="CDD" id="cd01335">
    <property type="entry name" value="Radical_SAM"/>
    <property type="match status" value="1"/>
</dbReference>
<dbReference type="PATRIC" id="fig|435830.3.peg.180"/>
<comment type="function">
    <text evidence="9">Probably acts as a heme chaperone, transferring heme to an unknown acceptor. Binds one molecule of heme per monomer, possibly covalently. Binds 1 [4Fe-4S] cluster. The cluster is coordinated with 3 cysteines and an exchangeable S-adenosyl-L-methionine.</text>
</comment>
<dbReference type="InterPro" id="IPR007197">
    <property type="entry name" value="rSAM"/>
</dbReference>
<dbReference type="Proteomes" id="UP000003822">
    <property type="component" value="Unassembled WGS sequence"/>
</dbReference>
<evidence type="ECO:0000256" key="6">
    <source>
        <dbReference type="ARBA" id="ARBA00023004"/>
    </source>
</evidence>
<evidence type="ECO:0000256" key="9">
    <source>
        <dbReference type="RuleBase" id="RU364116"/>
    </source>
</evidence>
<dbReference type="Gene3D" id="3.20.20.70">
    <property type="entry name" value="Aldolase class I"/>
    <property type="match status" value="1"/>
</dbReference>
<sequence>MPSQPEGQKLPDPYALPDAVNQGDQGGQPKNFSVYLHVPYCRVRCGYCDFNTYTNLTMGPGANAGDYPQTLAAEARLVAGAMQRAGLSLPPASTVFIGGGTPTMLAAKDLAAMVDTVAQTWGLSDDVEITTEANPETVDAPYLQALASAGFTRVSFGMQSAVPAVLKTLDRTHTPARVPQVVAWAKQAGLQTSVDLIYGSPGESLADWRLSLEAAVAMEPDHISAYALVIEPGTKMWGQVRRGELPMPSDDDEASKYELADQLLKDAGYNWYEISNWARPGYQCRHNQAYWRQDTFWWGLGPGAHSYLGAARLWNTKHPLAWANQINSGQIPVAGWEHLGASERATEVVMLAVRTRAGLDIDQLRQLREDKGAGLSQVVAKLIATGLIEPRQALAGRVVLTLSGRLLADGVTSQLLGW</sequence>
<keyword evidence="8 9" id="KW-0143">Chaperone</keyword>
<keyword evidence="6 9" id="KW-0408">Iron</keyword>
<evidence type="ECO:0000313" key="12">
    <source>
        <dbReference type="EMBL" id="EHM89526.1"/>
    </source>
</evidence>
<feature type="domain" description="Radical SAM core" evidence="11">
    <location>
        <begin position="26"/>
        <end position="270"/>
    </location>
</feature>
<dbReference type="SUPFAM" id="SSF102114">
    <property type="entry name" value="Radical SAM enzymes"/>
    <property type="match status" value="1"/>
</dbReference>
<proteinExistence type="inferred from homology"/>
<gene>
    <name evidence="12" type="ORF">HMPREF0045_00191</name>
</gene>
<evidence type="ECO:0000256" key="1">
    <source>
        <dbReference type="ARBA" id="ARBA00006100"/>
    </source>
</evidence>
<keyword evidence="3 9" id="KW-0349">Heme</keyword>
<dbReference type="GO" id="GO:0005737">
    <property type="term" value="C:cytoplasm"/>
    <property type="evidence" value="ECO:0007669"/>
    <property type="project" value="UniProtKB-SubCell"/>
</dbReference>
<dbReference type="Pfam" id="PF04055">
    <property type="entry name" value="Radical_SAM"/>
    <property type="match status" value="1"/>
</dbReference>
<keyword evidence="4 9" id="KW-0949">S-adenosyl-L-methionine</keyword>
<comment type="subcellular location">
    <subcellularLocation>
        <location evidence="9">Cytoplasm</location>
    </subcellularLocation>
</comment>
<dbReference type="GO" id="GO:0046872">
    <property type="term" value="F:metal ion binding"/>
    <property type="evidence" value="ECO:0007669"/>
    <property type="project" value="UniProtKB-UniRule"/>
</dbReference>
<organism evidence="12 13">
    <name type="scientific">Actinomyces graevenitzii C83</name>
    <dbReference type="NCBI Taxonomy" id="435830"/>
    <lineage>
        <taxon>Bacteria</taxon>
        <taxon>Bacillati</taxon>
        <taxon>Actinomycetota</taxon>
        <taxon>Actinomycetes</taxon>
        <taxon>Actinomycetales</taxon>
        <taxon>Actinomycetaceae</taxon>
        <taxon>Actinomyces</taxon>
    </lineage>
</organism>
<keyword evidence="9" id="KW-0963">Cytoplasm</keyword>
<dbReference type="InterPro" id="IPR004559">
    <property type="entry name" value="HemW-like"/>
</dbReference>
<dbReference type="GO" id="GO:0006779">
    <property type="term" value="P:porphyrin-containing compound biosynthetic process"/>
    <property type="evidence" value="ECO:0007669"/>
    <property type="project" value="InterPro"/>
</dbReference>
<dbReference type="InterPro" id="IPR006638">
    <property type="entry name" value="Elp3/MiaA/NifB-like_rSAM"/>
</dbReference>
<dbReference type="EMBL" id="ACRN01000001">
    <property type="protein sequence ID" value="EHM89526.1"/>
    <property type="molecule type" value="Genomic_DNA"/>
</dbReference>
<dbReference type="PROSITE" id="PS51918">
    <property type="entry name" value="RADICAL_SAM"/>
    <property type="match status" value="1"/>
</dbReference>
<evidence type="ECO:0000256" key="8">
    <source>
        <dbReference type="ARBA" id="ARBA00023186"/>
    </source>
</evidence>
<dbReference type="HOGENOM" id="CLU_027579_1_0_11"/>
<dbReference type="PANTHER" id="PTHR13932">
    <property type="entry name" value="COPROPORPHYRINIGEN III OXIDASE"/>
    <property type="match status" value="1"/>
</dbReference>
<dbReference type="InterPro" id="IPR034505">
    <property type="entry name" value="Coproporphyrinogen-III_oxidase"/>
</dbReference>
<evidence type="ECO:0000259" key="11">
    <source>
        <dbReference type="PROSITE" id="PS51918"/>
    </source>
</evidence>